<dbReference type="Pfam" id="PF13458">
    <property type="entry name" value="Peripla_BP_6"/>
    <property type="match status" value="1"/>
</dbReference>
<dbReference type="InterPro" id="IPR028082">
    <property type="entry name" value="Peripla_BP_I"/>
</dbReference>
<dbReference type="AlphaFoldDB" id="A0A5D0TT76"/>
<evidence type="ECO:0000256" key="5">
    <source>
        <dbReference type="SAM" id="SignalP"/>
    </source>
</evidence>
<keyword evidence="2" id="KW-0813">Transport</keyword>
<dbReference type="PRINTS" id="PR00337">
    <property type="entry name" value="LEUILEVALBP"/>
</dbReference>
<dbReference type="Gene3D" id="3.40.50.2300">
    <property type="match status" value="2"/>
</dbReference>
<keyword evidence="4" id="KW-0029">Amino-acid transport</keyword>
<dbReference type="InterPro" id="IPR000709">
    <property type="entry name" value="Leu_Ile_Val-bd"/>
</dbReference>
<protein>
    <submittedName>
        <fullName evidence="7">ABC transporter substrate-binding protein</fullName>
    </submittedName>
</protein>
<sequence length="420" mass="43744">MRTNRENTYPPHWKHERWRPAMAVGTRSLGVSLAAALLCLSAGACGGSSGDGGDIVVGMIEDTAGGTAATSAEATRGIELALSEVNDGGGIDGKKLKLVRYSDGGEPSQSPALVRKLVNAKARIILMNSGSASAAQVKPIVQQEHVAAISPTNILGAIAQPPNNGYSYILANPVTDVGTVYGAAFAKAGYKRVAVLTDDSPTMAGLNDALLPTLEKAGVELVAKEKAPLNATDVTTQVSRLSRSKPDAVLVSSLGGQLEVLFQNALKQALPDKPRFSLASIGNQPETWALAKPGTLDGLVYASAISSQNTRSNDLITKLKARNGDKFKALTAFSAQGYDSVHLIAKVIKDAGADADSKAINEALQKVTKFEASFGGTGFTMSFGADKHMGSDGLCGIVLRTFDAQNQPGQNWATYQPSCG</sequence>
<dbReference type="InterPro" id="IPR028081">
    <property type="entry name" value="Leu-bd"/>
</dbReference>
<dbReference type="GO" id="GO:0006865">
    <property type="term" value="P:amino acid transport"/>
    <property type="evidence" value="ECO:0007669"/>
    <property type="project" value="UniProtKB-KW"/>
</dbReference>
<feature type="chain" id="PRO_5039354958" evidence="5">
    <location>
        <begin position="45"/>
        <end position="420"/>
    </location>
</feature>
<dbReference type="PANTHER" id="PTHR30483">
    <property type="entry name" value="LEUCINE-SPECIFIC-BINDING PROTEIN"/>
    <property type="match status" value="1"/>
</dbReference>
<dbReference type="SUPFAM" id="SSF53822">
    <property type="entry name" value="Periplasmic binding protein-like I"/>
    <property type="match status" value="1"/>
</dbReference>
<evidence type="ECO:0000313" key="7">
    <source>
        <dbReference type="EMBL" id="TYC08933.1"/>
    </source>
</evidence>
<feature type="domain" description="Leucine-binding protein" evidence="6">
    <location>
        <begin position="55"/>
        <end position="389"/>
    </location>
</feature>
<dbReference type="EMBL" id="VSFF01000015">
    <property type="protein sequence ID" value="TYC08933.1"/>
    <property type="molecule type" value="Genomic_DNA"/>
</dbReference>
<organism evidence="7 8">
    <name type="scientific">Actinomadura syzygii</name>
    <dbReference type="NCBI Taxonomy" id="1427538"/>
    <lineage>
        <taxon>Bacteria</taxon>
        <taxon>Bacillati</taxon>
        <taxon>Actinomycetota</taxon>
        <taxon>Actinomycetes</taxon>
        <taxon>Streptosporangiales</taxon>
        <taxon>Thermomonosporaceae</taxon>
        <taxon>Actinomadura</taxon>
    </lineage>
</organism>
<dbReference type="Proteomes" id="UP000322634">
    <property type="component" value="Unassembled WGS sequence"/>
</dbReference>
<name>A0A5D0TT76_9ACTN</name>
<gene>
    <name evidence="7" type="ORF">FXF65_36020</name>
</gene>
<proteinExistence type="inferred from homology"/>
<dbReference type="PANTHER" id="PTHR30483:SF6">
    <property type="entry name" value="PERIPLASMIC BINDING PROTEIN OF ABC TRANSPORTER FOR NATURAL AMINO ACIDS"/>
    <property type="match status" value="1"/>
</dbReference>
<evidence type="ECO:0000313" key="8">
    <source>
        <dbReference type="Proteomes" id="UP000322634"/>
    </source>
</evidence>
<comment type="caution">
    <text evidence="7">The sequence shown here is derived from an EMBL/GenBank/DDBJ whole genome shotgun (WGS) entry which is preliminary data.</text>
</comment>
<evidence type="ECO:0000256" key="4">
    <source>
        <dbReference type="ARBA" id="ARBA00022970"/>
    </source>
</evidence>
<dbReference type="OrthoDB" id="7337537at2"/>
<dbReference type="InterPro" id="IPR051010">
    <property type="entry name" value="BCAA_transport"/>
</dbReference>
<accession>A0A5D0TT76</accession>
<evidence type="ECO:0000256" key="3">
    <source>
        <dbReference type="ARBA" id="ARBA00022729"/>
    </source>
</evidence>
<keyword evidence="3 5" id="KW-0732">Signal</keyword>
<comment type="similarity">
    <text evidence="1">Belongs to the leucine-binding protein family.</text>
</comment>
<evidence type="ECO:0000256" key="1">
    <source>
        <dbReference type="ARBA" id="ARBA00010062"/>
    </source>
</evidence>
<feature type="signal peptide" evidence="5">
    <location>
        <begin position="1"/>
        <end position="44"/>
    </location>
</feature>
<evidence type="ECO:0000259" key="6">
    <source>
        <dbReference type="Pfam" id="PF13458"/>
    </source>
</evidence>
<reference evidence="7 8" key="1">
    <citation type="submission" date="2019-08" db="EMBL/GenBank/DDBJ databases">
        <title>Actinomadura sp. nov. CYP1-5 isolated from mountain soil.</title>
        <authorList>
            <person name="Songsumanus A."/>
            <person name="Kuncharoen N."/>
            <person name="Kudo T."/>
            <person name="Yuki M."/>
            <person name="Igarashi Y."/>
            <person name="Tanasupawat S."/>
        </authorList>
    </citation>
    <scope>NUCLEOTIDE SEQUENCE [LARGE SCALE GENOMIC DNA]</scope>
    <source>
        <strain evidence="7 8">GKU157</strain>
    </source>
</reference>
<keyword evidence="8" id="KW-1185">Reference proteome</keyword>
<evidence type="ECO:0000256" key="2">
    <source>
        <dbReference type="ARBA" id="ARBA00022448"/>
    </source>
</evidence>